<dbReference type="PIRSF" id="PIRSF005578">
    <property type="entry name" value="TlyA"/>
    <property type="match status" value="1"/>
</dbReference>
<dbReference type="CDD" id="cd02440">
    <property type="entry name" value="AdoMet_MTases"/>
    <property type="match status" value="1"/>
</dbReference>
<dbReference type="SMART" id="SM00363">
    <property type="entry name" value="S4"/>
    <property type="match status" value="1"/>
</dbReference>
<dbReference type="Pfam" id="PF01479">
    <property type="entry name" value="S4"/>
    <property type="match status" value="1"/>
</dbReference>
<comment type="similarity">
    <text evidence="2">Belongs to the TlyA family.</text>
</comment>
<accession>A0ABP8DWP2</accession>
<keyword evidence="5" id="KW-0808">Transferase</keyword>
<sequence>MTADLPDPTERLDIALTTRGLARSRTHAHRLLADGLVTVDGRAVLKASAPVRSAQTLEVAGLDHYVSRAAHKLLGALDAFGIDPGGRAALDVGASTGGFTQVLLERGARSVVALDVGHGQLVPRLRGDDRVTVVEGANARYLTRDDLLGYGPAADGIDLVVGDLSFISLTMILPALVSSVGADADYVLLVKPQFEVGRQGIREGIVHDAGLRSDAVQRVLWAAHDLGLGTVGVVPSSIVGTNGNREYCVHLAIRGGVNPTEWITRVDEMTRG</sequence>
<dbReference type="InterPro" id="IPR047048">
    <property type="entry name" value="TlyA"/>
</dbReference>
<dbReference type="PANTHER" id="PTHR32319:SF0">
    <property type="entry name" value="BACTERIAL HEMOLYSIN-LIKE PROTEIN"/>
    <property type="match status" value="1"/>
</dbReference>
<keyword evidence="6" id="KW-1185">Reference proteome</keyword>
<evidence type="ECO:0000259" key="4">
    <source>
        <dbReference type="SMART" id="SM00363"/>
    </source>
</evidence>
<dbReference type="NCBIfam" id="TIGR00478">
    <property type="entry name" value="tly"/>
    <property type="match status" value="1"/>
</dbReference>
<dbReference type="CDD" id="cd00165">
    <property type="entry name" value="S4"/>
    <property type="match status" value="1"/>
</dbReference>
<gene>
    <name evidence="5" type="ORF">GCM10022256_00040</name>
</gene>
<evidence type="ECO:0000313" key="6">
    <source>
        <dbReference type="Proteomes" id="UP001501594"/>
    </source>
</evidence>
<dbReference type="PANTHER" id="PTHR32319">
    <property type="entry name" value="BACTERIAL HEMOLYSIN-LIKE PROTEIN"/>
    <property type="match status" value="1"/>
</dbReference>
<dbReference type="InterPro" id="IPR002942">
    <property type="entry name" value="S4_RNA-bd"/>
</dbReference>
<dbReference type="SUPFAM" id="SSF53335">
    <property type="entry name" value="S-adenosyl-L-methionine-dependent methyltransferases"/>
    <property type="match status" value="1"/>
</dbReference>
<evidence type="ECO:0000256" key="1">
    <source>
        <dbReference type="ARBA" id="ARBA00022884"/>
    </source>
</evidence>
<dbReference type="InterPro" id="IPR004538">
    <property type="entry name" value="Hemolysin_A/TlyA"/>
</dbReference>
<dbReference type="Gene3D" id="3.40.50.150">
    <property type="entry name" value="Vaccinia Virus protein VP39"/>
    <property type="match status" value="1"/>
</dbReference>
<dbReference type="EMBL" id="BAABAU010000001">
    <property type="protein sequence ID" value="GAA4264392.1"/>
    <property type="molecule type" value="Genomic_DNA"/>
</dbReference>
<proteinExistence type="inferred from homology"/>
<organism evidence="5 6">
    <name type="scientific">Frondihabitans peucedani</name>
    <dbReference type="NCBI Taxonomy" id="598626"/>
    <lineage>
        <taxon>Bacteria</taxon>
        <taxon>Bacillati</taxon>
        <taxon>Actinomycetota</taxon>
        <taxon>Actinomycetes</taxon>
        <taxon>Micrococcales</taxon>
        <taxon>Microbacteriaceae</taxon>
        <taxon>Frondihabitans</taxon>
    </lineage>
</organism>
<dbReference type="InterPro" id="IPR002877">
    <property type="entry name" value="RNA_MeTrfase_FtsJ_dom"/>
</dbReference>
<evidence type="ECO:0000256" key="2">
    <source>
        <dbReference type="ARBA" id="ARBA00029460"/>
    </source>
</evidence>
<name>A0ABP8DWP2_9MICO</name>
<dbReference type="Pfam" id="PF01728">
    <property type="entry name" value="FtsJ"/>
    <property type="match status" value="1"/>
</dbReference>
<dbReference type="Proteomes" id="UP001501594">
    <property type="component" value="Unassembled WGS sequence"/>
</dbReference>
<protein>
    <submittedName>
        <fullName evidence="5">TlyA family RNA methyltransferase</fullName>
    </submittedName>
</protein>
<keyword evidence="1 3" id="KW-0694">RNA-binding</keyword>
<dbReference type="Gene3D" id="3.10.290.10">
    <property type="entry name" value="RNA-binding S4 domain"/>
    <property type="match status" value="1"/>
</dbReference>
<dbReference type="SUPFAM" id="SSF55174">
    <property type="entry name" value="Alpha-L RNA-binding motif"/>
    <property type="match status" value="1"/>
</dbReference>
<evidence type="ECO:0000256" key="3">
    <source>
        <dbReference type="PROSITE-ProRule" id="PRU00182"/>
    </source>
</evidence>
<dbReference type="InterPro" id="IPR036986">
    <property type="entry name" value="S4_RNA-bd_sf"/>
</dbReference>
<dbReference type="InterPro" id="IPR029063">
    <property type="entry name" value="SAM-dependent_MTases_sf"/>
</dbReference>
<dbReference type="PROSITE" id="PS50889">
    <property type="entry name" value="S4"/>
    <property type="match status" value="1"/>
</dbReference>
<dbReference type="GO" id="GO:0008168">
    <property type="term" value="F:methyltransferase activity"/>
    <property type="evidence" value="ECO:0007669"/>
    <property type="project" value="UniProtKB-KW"/>
</dbReference>
<dbReference type="GO" id="GO:0032259">
    <property type="term" value="P:methylation"/>
    <property type="evidence" value="ECO:0007669"/>
    <property type="project" value="UniProtKB-KW"/>
</dbReference>
<feature type="domain" description="RNA-binding S4" evidence="4">
    <location>
        <begin position="10"/>
        <end position="74"/>
    </location>
</feature>
<dbReference type="RefSeq" id="WP_344792997.1">
    <property type="nucleotide sequence ID" value="NZ_BAABAU010000001.1"/>
</dbReference>
<reference evidence="6" key="1">
    <citation type="journal article" date="2019" name="Int. J. Syst. Evol. Microbiol.">
        <title>The Global Catalogue of Microorganisms (GCM) 10K type strain sequencing project: providing services to taxonomists for standard genome sequencing and annotation.</title>
        <authorList>
            <consortium name="The Broad Institute Genomics Platform"/>
            <consortium name="The Broad Institute Genome Sequencing Center for Infectious Disease"/>
            <person name="Wu L."/>
            <person name="Ma J."/>
        </authorList>
    </citation>
    <scope>NUCLEOTIDE SEQUENCE [LARGE SCALE GENOMIC DNA]</scope>
    <source>
        <strain evidence="6">JCM 17442</strain>
    </source>
</reference>
<comment type="caution">
    <text evidence="5">The sequence shown here is derived from an EMBL/GenBank/DDBJ whole genome shotgun (WGS) entry which is preliminary data.</text>
</comment>
<evidence type="ECO:0000313" key="5">
    <source>
        <dbReference type="EMBL" id="GAA4264392.1"/>
    </source>
</evidence>
<keyword evidence="5" id="KW-0489">Methyltransferase</keyword>